<name>A0A7J7JTI2_BUGNE</name>
<comment type="caution">
    <text evidence="2">The sequence shown here is derived from an EMBL/GenBank/DDBJ whole genome shotgun (WGS) entry which is preliminary data.</text>
</comment>
<accession>A0A7J7JTI2</accession>
<organism evidence="2 3">
    <name type="scientific">Bugula neritina</name>
    <name type="common">Brown bryozoan</name>
    <name type="synonym">Sertularia neritina</name>
    <dbReference type="NCBI Taxonomy" id="10212"/>
    <lineage>
        <taxon>Eukaryota</taxon>
        <taxon>Metazoa</taxon>
        <taxon>Spiralia</taxon>
        <taxon>Lophotrochozoa</taxon>
        <taxon>Bryozoa</taxon>
        <taxon>Gymnolaemata</taxon>
        <taxon>Cheilostomatida</taxon>
        <taxon>Flustrina</taxon>
        <taxon>Buguloidea</taxon>
        <taxon>Bugulidae</taxon>
        <taxon>Bugula</taxon>
    </lineage>
</organism>
<dbReference type="OrthoDB" id="9858120at2759"/>
<evidence type="ECO:0000313" key="2">
    <source>
        <dbReference type="EMBL" id="KAF6029679.1"/>
    </source>
</evidence>
<dbReference type="Pfam" id="PF24467">
    <property type="entry name" value="ARM_FBXO47"/>
    <property type="match status" value="1"/>
</dbReference>
<keyword evidence="3" id="KW-1185">Reference proteome</keyword>
<protein>
    <submittedName>
        <fullName evidence="2">FBXO47</fullName>
    </submittedName>
</protein>
<proteinExistence type="predicted"/>
<evidence type="ECO:0000313" key="3">
    <source>
        <dbReference type="Proteomes" id="UP000593567"/>
    </source>
</evidence>
<dbReference type="EMBL" id="VXIV02001797">
    <property type="protein sequence ID" value="KAF6029679.1"/>
    <property type="molecule type" value="Genomic_DNA"/>
</dbReference>
<feature type="domain" description="FBXO47 ARM repeats region" evidence="1">
    <location>
        <begin position="2"/>
        <end position="188"/>
    </location>
</feature>
<reference evidence="2" key="1">
    <citation type="submission" date="2020-06" db="EMBL/GenBank/DDBJ databases">
        <title>Draft genome of Bugula neritina, a colonial animal packing powerful symbionts and potential medicines.</title>
        <authorList>
            <person name="Rayko M."/>
        </authorList>
    </citation>
    <scope>NUCLEOTIDE SEQUENCE [LARGE SCALE GENOMIC DNA]</scope>
    <source>
        <strain evidence="2">Kwan_BN1</strain>
    </source>
</reference>
<dbReference type="AlphaFoldDB" id="A0A7J7JTI2"/>
<gene>
    <name evidence="2" type="ORF">EB796_012010</name>
</gene>
<sequence>MNVLSCILGIYPHLEVYVRCFYRRAFIDVLRKKEDKAFWLSTILKPYPMIHQARLLQILFLPKTSFGVNFNAAIYDRFTNAALADLGNAFQLLFEYAKWSDDNIISVFDETIGTPALWSPPNISALLLNCSPIITEKVLISKAINNRFSEIVCISHHLLVASIRATRSIKPASDCIWSFMEKLNPSDRVYLASQLLNSLKNALFDMVDMGVEPITEVEAALEAISQFTENILNLALVSLRENRLSSGPGIHEVNKDTISKEPEFSPAIEE</sequence>
<dbReference type="PANTHER" id="PTHR34098:SF1">
    <property type="entry name" value="F-BOX ONLY PROTEIN 47"/>
    <property type="match status" value="1"/>
</dbReference>
<dbReference type="Proteomes" id="UP000593567">
    <property type="component" value="Unassembled WGS sequence"/>
</dbReference>
<dbReference type="PANTHER" id="PTHR34098">
    <property type="entry name" value="F-BOX ONLY PROTEIN 47"/>
    <property type="match status" value="1"/>
</dbReference>
<dbReference type="InterPro" id="IPR038946">
    <property type="entry name" value="FBXO47"/>
</dbReference>
<evidence type="ECO:0000259" key="1">
    <source>
        <dbReference type="Pfam" id="PF24467"/>
    </source>
</evidence>
<dbReference type="InterPro" id="IPR056622">
    <property type="entry name" value="ARM_FBXO47"/>
</dbReference>